<dbReference type="PROSITE" id="PS50835">
    <property type="entry name" value="IG_LIKE"/>
    <property type="match status" value="1"/>
</dbReference>
<dbReference type="AlphaFoldDB" id="A0A3B5LQW0"/>
<dbReference type="SMART" id="SM00406">
    <property type="entry name" value="IGv"/>
    <property type="match status" value="1"/>
</dbReference>
<dbReference type="SUPFAM" id="SSF48726">
    <property type="entry name" value="Immunoglobulin"/>
    <property type="match status" value="1"/>
</dbReference>
<dbReference type="InterPro" id="IPR013783">
    <property type="entry name" value="Ig-like_fold"/>
</dbReference>
<dbReference type="Proteomes" id="UP000261380">
    <property type="component" value="Unplaced"/>
</dbReference>
<keyword evidence="2" id="KW-0812">Transmembrane</keyword>
<keyword evidence="7" id="KW-0472">Membrane</keyword>
<evidence type="ECO:0000256" key="6">
    <source>
        <dbReference type="ARBA" id="ARBA00023130"/>
    </source>
</evidence>
<keyword evidence="4" id="KW-0391">Immunity</keyword>
<dbReference type="GO" id="GO:0009986">
    <property type="term" value="C:cell surface"/>
    <property type="evidence" value="ECO:0007669"/>
    <property type="project" value="TreeGrafter"/>
</dbReference>
<evidence type="ECO:0000256" key="8">
    <source>
        <dbReference type="ARBA" id="ARBA00023157"/>
    </source>
</evidence>
<keyword evidence="10" id="KW-0393">Immunoglobulin domain</keyword>
<dbReference type="GO" id="GO:0015026">
    <property type="term" value="F:coreceptor activity"/>
    <property type="evidence" value="ECO:0007669"/>
    <property type="project" value="InterPro"/>
</dbReference>
<comment type="subcellular location">
    <subcellularLocation>
        <location evidence="1">Membrane</location>
        <topology evidence="1">Single-pass type I membrane protein</topology>
    </subcellularLocation>
</comment>
<evidence type="ECO:0000256" key="10">
    <source>
        <dbReference type="ARBA" id="ARBA00023319"/>
    </source>
</evidence>
<evidence type="ECO:0000313" key="13">
    <source>
        <dbReference type="Proteomes" id="UP000261380"/>
    </source>
</evidence>
<reference evidence="12" key="2">
    <citation type="submission" date="2025-09" db="UniProtKB">
        <authorList>
            <consortium name="Ensembl"/>
        </authorList>
    </citation>
    <scope>IDENTIFICATION</scope>
</reference>
<keyword evidence="3" id="KW-0732">Signal</keyword>
<reference evidence="12" key="1">
    <citation type="submission" date="2025-08" db="UniProtKB">
        <authorList>
            <consortium name="Ensembl"/>
        </authorList>
    </citation>
    <scope>IDENTIFICATION</scope>
</reference>
<dbReference type="PANTHER" id="PTHR11292:SF7">
    <property type="entry name" value="T-CELL SURFACE GLYCOPROTEIN CD8 BETA CHAIN-RELATED"/>
    <property type="match status" value="1"/>
</dbReference>
<dbReference type="GO" id="GO:0042288">
    <property type="term" value="F:MHC class I protein binding"/>
    <property type="evidence" value="ECO:0007669"/>
    <property type="project" value="InterPro"/>
</dbReference>
<dbReference type="PANTHER" id="PTHR11292">
    <property type="entry name" value="T-CELL SURFACE GLYCOPROTEIN CD8 BETA CHAIN"/>
    <property type="match status" value="1"/>
</dbReference>
<keyword evidence="5" id="KW-1133">Transmembrane helix</keyword>
<dbReference type="InterPro" id="IPR013106">
    <property type="entry name" value="Ig_V-set"/>
</dbReference>
<accession>A0A3B5LQW0</accession>
<keyword evidence="8" id="KW-1015">Disulfide bond</keyword>
<evidence type="ECO:0000256" key="4">
    <source>
        <dbReference type="ARBA" id="ARBA00022859"/>
    </source>
</evidence>
<evidence type="ECO:0000259" key="11">
    <source>
        <dbReference type="PROSITE" id="PS50835"/>
    </source>
</evidence>
<evidence type="ECO:0000256" key="1">
    <source>
        <dbReference type="ARBA" id="ARBA00004479"/>
    </source>
</evidence>
<evidence type="ECO:0000313" key="12">
    <source>
        <dbReference type="Ensembl" id="ENSXCOP00000013432.1"/>
    </source>
</evidence>
<keyword evidence="9" id="KW-0325">Glycoprotein</keyword>
<evidence type="ECO:0000256" key="7">
    <source>
        <dbReference type="ARBA" id="ARBA00023136"/>
    </source>
</evidence>
<evidence type="ECO:0000256" key="9">
    <source>
        <dbReference type="ARBA" id="ARBA00023180"/>
    </source>
</evidence>
<keyword evidence="13" id="KW-1185">Reference proteome</keyword>
<dbReference type="Gene3D" id="2.60.40.10">
    <property type="entry name" value="Immunoglobulins"/>
    <property type="match status" value="1"/>
</dbReference>
<dbReference type="GeneTree" id="ENSGT00940000174817"/>
<dbReference type="InterPro" id="IPR007110">
    <property type="entry name" value="Ig-like_dom"/>
</dbReference>
<dbReference type="InterPro" id="IPR036179">
    <property type="entry name" value="Ig-like_dom_sf"/>
</dbReference>
<feature type="domain" description="Ig-like" evidence="11">
    <location>
        <begin position="1"/>
        <end position="99"/>
    </location>
</feature>
<proteinExistence type="predicted"/>
<organism evidence="12 13">
    <name type="scientific">Xiphophorus couchianus</name>
    <name type="common">Monterrey platyfish</name>
    <dbReference type="NCBI Taxonomy" id="32473"/>
    <lineage>
        <taxon>Eukaryota</taxon>
        <taxon>Metazoa</taxon>
        <taxon>Chordata</taxon>
        <taxon>Craniata</taxon>
        <taxon>Vertebrata</taxon>
        <taxon>Euteleostomi</taxon>
        <taxon>Actinopterygii</taxon>
        <taxon>Neopterygii</taxon>
        <taxon>Teleostei</taxon>
        <taxon>Neoteleostei</taxon>
        <taxon>Acanthomorphata</taxon>
        <taxon>Ovalentaria</taxon>
        <taxon>Atherinomorphae</taxon>
        <taxon>Cyprinodontiformes</taxon>
        <taxon>Poeciliidae</taxon>
        <taxon>Poeciliinae</taxon>
        <taxon>Xiphophorus</taxon>
    </lineage>
</organism>
<evidence type="ECO:0000256" key="3">
    <source>
        <dbReference type="ARBA" id="ARBA00022729"/>
    </source>
</evidence>
<dbReference type="Ensembl" id="ENSXCOT00000013598.1">
    <property type="protein sequence ID" value="ENSXCOP00000013432.1"/>
    <property type="gene ID" value="ENSXCOG00000010186.1"/>
</dbReference>
<dbReference type="InterPro" id="IPR042414">
    <property type="entry name" value="CD8B"/>
</dbReference>
<dbReference type="Pfam" id="PF07686">
    <property type="entry name" value="V-set"/>
    <property type="match status" value="1"/>
</dbReference>
<dbReference type="GO" id="GO:0016020">
    <property type="term" value="C:membrane"/>
    <property type="evidence" value="ECO:0007669"/>
    <property type="project" value="UniProtKB-SubCell"/>
</dbReference>
<name>A0A3B5LQW0_9TELE</name>
<evidence type="ECO:0000256" key="2">
    <source>
        <dbReference type="ARBA" id="ARBA00022692"/>
    </source>
</evidence>
<keyword evidence="6" id="KW-1064">Adaptive immunity</keyword>
<dbReference type="GO" id="GO:0002250">
    <property type="term" value="P:adaptive immune response"/>
    <property type="evidence" value="ECO:0007669"/>
    <property type="project" value="UniProtKB-KW"/>
</dbReference>
<evidence type="ECO:0000256" key="5">
    <source>
        <dbReference type="ARBA" id="ARBA00022989"/>
    </source>
</evidence>
<dbReference type="CDD" id="cd00099">
    <property type="entry name" value="IgV"/>
    <property type="match status" value="1"/>
</dbReference>
<dbReference type="STRING" id="32473.ENSXCOP00000013432"/>
<protein>
    <recommendedName>
        <fullName evidence="11">Ig-like domain-containing protein</fullName>
    </recommendedName>
</protein>
<dbReference type="GO" id="GO:0050776">
    <property type="term" value="P:regulation of immune response"/>
    <property type="evidence" value="ECO:0007669"/>
    <property type="project" value="InterPro"/>
</dbReference>
<sequence>FTLNHISFLKSIECDCGKLSCDSVYWFRTVPSESKAEFIGRSNNADRSNHGPSYEADKHRFKLSKRGSSTFVLRIINVTKADAGIYSCIVTASKNMTFNPGVVFRPGGYKSQSLLLWENIRITKHFIIKCHIFFSFFFNPSNCFSLFFPNRIAQKMSPPLCEVSPDVKLLASFYKKKQNGFISSISIGILFRCITIN</sequence>